<reference evidence="9" key="1">
    <citation type="journal article" date="2013" name="Nature">
        <title>Pan genome of the phytoplankton Emiliania underpins its global distribution.</title>
        <authorList>
            <person name="Read B.A."/>
            <person name="Kegel J."/>
            <person name="Klute M.J."/>
            <person name="Kuo A."/>
            <person name="Lefebvre S.C."/>
            <person name="Maumus F."/>
            <person name="Mayer C."/>
            <person name="Miller J."/>
            <person name="Monier A."/>
            <person name="Salamov A."/>
            <person name="Young J."/>
            <person name="Aguilar M."/>
            <person name="Claverie J.M."/>
            <person name="Frickenhaus S."/>
            <person name="Gonzalez K."/>
            <person name="Herman E.K."/>
            <person name="Lin Y.C."/>
            <person name="Napier J."/>
            <person name="Ogata H."/>
            <person name="Sarno A.F."/>
            <person name="Shmutz J."/>
            <person name="Schroeder D."/>
            <person name="de Vargas C."/>
            <person name="Verret F."/>
            <person name="von Dassow P."/>
            <person name="Valentin K."/>
            <person name="Van de Peer Y."/>
            <person name="Wheeler G."/>
            <person name="Dacks J.B."/>
            <person name="Delwiche C.F."/>
            <person name="Dyhrman S.T."/>
            <person name="Glockner G."/>
            <person name="John U."/>
            <person name="Richards T."/>
            <person name="Worden A.Z."/>
            <person name="Zhang X."/>
            <person name="Grigoriev I.V."/>
            <person name="Allen A.E."/>
            <person name="Bidle K."/>
            <person name="Borodovsky M."/>
            <person name="Bowler C."/>
            <person name="Brownlee C."/>
            <person name="Cock J.M."/>
            <person name="Elias M."/>
            <person name="Gladyshev V.N."/>
            <person name="Groth M."/>
            <person name="Guda C."/>
            <person name="Hadaegh A."/>
            <person name="Iglesias-Rodriguez M.D."/>
            <person name="Jenkins J."/>
            <person name="Jones B.M."/>
            <person name="Lawson T."/>
            <person name="Leese F."/>
            <person name="Lindquist E."/>
            <person name="Lobanov A."/>
            <person name="Lomsadze A."/>
            <person name="Malik S.B."/>
            <person name="Marsh M.E."/>
            <person name="Mackinder L."/>
            <person name="Mock T."/>
            <person name="Mueller-Roeber B."/>
            <person name="Pagarete A."/>
            <person name="Parker M."/>
            <person name="Probert I."/>
            <person name="Quesneville H."/>
            <person name="Raines C."/>
            <person name="Rensing S.A."/>
            <person name="Riano-Pachon D.M."/>
            <person name="Richier S."/>
            <person name="Rokitta S."/>
            <person name="Shiraiwa Y."/>
            <person name="Soanes D.M."/>
            <person name="van der Giezen M."/>
            <person name="Wahlund T.M."/>
            <person name="Williams B."/>
            <person name="Wilson W."/>
            <person name="Wolfe G."/>
            <person name="Wurch L.L."/>
        </authorList>
    </citation>
    <scope>NUCLEOTIDE SEQUENCE</scope>
</reference>
<keyword evidence="4" id="KW-0496">Mitochondrion</keyword>
<reference evidence="8" key="2">
    <citation type="submission" date="2024-10" db="UniProtKB">
        <authorList>
            <consortium name="EnsemblProtists"/>
        </authorList>
    </citation>
    <scope>IDENTIFICATION</scope>
</reference>
<evidence type="ECO:0000256" key="4">
    <source>
        <dbReference type="ARBA" id="ARBA00023128"/>
    </source>
</evidence>
<evidence type="ECO:0000313" key="8">
    <source>
        <dbReference type="EnsemblProtists" id="EOD09536"/>
    </source>
</evidence>
<dbReference type="InterPro" id="IPR007667">
    <property type="entry name" value="Hypoxia_induced_domain"/>
</dbReference>
<dbReference type="PaxDb" id="2903-EOD09536"/>
<dbReference type="AlphaFoldDB" id="A0A0D3IE51"/>
<evidence type="ECO:0000313" key="9">
    <source>
        <dbReference type="Proteomes" id="UP000013827"/>
    </source>
</evidence>
<dbReference type="RefSeq" id="XP_005761965.1">
    <property type="nucleotide sequence ID" value="XM_005761908.1"/>
</dbReference>
<dbReference type="PANTHER" id="PTHR12297:SF3">
    <property type="entry name" value="HIG1 DOMAIN FAMILY MEMBER 1A"/>
    <property type="match status" value="1"/>
</dbReference>
<evidence type="ECO:0000256" key="3">
    <source>
        <dbReference type="ARBA" id="ARBA00022989"/>
    </source>
</evidence>
<dbReference type="KEGG" id="ehx:EMIHUDRAFT_198020"/>
<dbReference type="GeneID" id="17255672"/>
<protein>
    <recommendedName>
        <fullName evidence="7">HIG1 domain-containing protein</fullName>
    </recommendedName>
</protein>
<dbReference type="HOGENOM" id="CLU_2459435_0_0_1"/>
<evidence type="ECO:0000256" key="6">
    <source>
        <dbReference type="SAM" id="Phobius"/>
    </source>
</evidence>
<evidence type="ECO:0000256" key="5">
    <source>
        <dbReference type="ARBA" id="ARBA00023136"/>
    </source>
</evidence>
<proteinExistence type="predicted"/>
<accession>A0A0D3IE51</accession>
<dbReference type="Gene3D" id="6.10.140.1320">
    <property type="match status" value="1"/>
</dbReference>
<keyword evidence="3 6" id="KW-1133">Transmembrane helix</keyword>
<evidence type="ECO:0000256" key="2">
    <source>
        <dbReference type="ARBA" id="ARBA00022692"/>
    </source>
</evidence>
<feature type="transmembrane region" description="Helical" evidence="6">
    <location>
        <begin position="31"/>
        <end position="53"/>
    </location>
</feature>
<keyword evidence="5 6" id="KW-0472">Membrane</keyword>
<keyword evidence="2 6" id="KW-0812">Transmembrane</keyword>
<name>A0A0D3IE51_EMIH1</name>
<dbReference type="Proteomes" id="UP000013827">
    <property type="component" value="Unassembled WGS sequence"/>
</dbReference>
<evidence type="ECO:0000256" key="1">
    <source>
        <dbReference type="ARBA" id="ARBA00004325"/>
    </source>
</evidence>
<dbReference type="EnsemblProtists" id="EOD09536">
    <property type="protein sequence ID" value="EOD09536"/>
    <property type="gene ID" value="EMIHUDRAFT_198020"/>
</dbReference>
<dbReference type="GO" id="GO:0031966">
    <property type="term" value="C:mitochondrial membrane"/>
    <property type="evidence" value="ECO:0007669"/>
    <property type="project" value="UniProtKB-SubCell"/>
</dbReference>
<dbReference type="Pfam" id="PF04588">
    <property type="entry name" value="HIG_1_N"/>
    <property type="match status" value="1"/>
</dbReference>
<organism evidence="8 9">
    <name type="scientific">Emiliania huxleyi (strain CCMP1516)</name>
    <dbReference type="NCBI Taxonomy" id="280463"/>
    <lineage>
        <taxon>Eukaryota</taxon>
        <taxon>Haptista</taxon>
        <taxon>Haptophyta</taxon>
        <taxon>Prymnesiophyceae</taxon>
        <taxon>Isochrysidales</taxon>
        <taxon>Noelaerhabdaceae</taxon>
        <taxon>Emiliania</taxon>
    </lineage>
</organism>
<keyword evidence="9" id="KW-1185">Reference proteome</keyword>
<sequence length="89" mass="9764">MSSEPPPLYKPELLEPKKKLTLLQHCYKEPWIPFGCLVTVGALCTGLAGFIQGDQKLMQRMMRMRVVAQGATAASQLSGDKESVKLSGK</sequence>
<dbReference type="PANTHER" id="PTHR12297">
    <property type="entry name" value="HYPOXIA-INDUCBILE GENE 1 HIG1 -RELATED"/>
    <property type="match status" value="1"/>
</dbReference>
<feature type="domain" description="HIG1" evidence="7">
    <location>
        <begin position="1"/>
        <end position="89"/>
    </location>
</feature>
<dbReference type="PROSITE" id="PS51503">
    <property type="entry name" value="HIG1"/>
    <property type="match status" value="1"/>
</dbReference>
<comment type="subcellular location">
    <subcellularLocation>
        <location evidence="1">Mitochondrion membrane</location>
    </subcellularLocation>
</comment>
<dbReference type="STRING" id="2903.R1DFF3"/>
<evidence type="ECO:0000259" key="7">
    <source>
        <dbReference type="PROSITE" id="PS51503"/>
    </source>
</evidence>
<dbReference type="InterPro" id="IPR050355">
    <property type="entry name" value="RCF1"/>
</dbReference>